<gene>
    <name evidence="1" type="ORF">AVEN_224543_1</name>
</gene>
<sequence length="96" mass="11139">MPCTLHSCDSTTHESFGCEQINHSPYSPDMAPSEFQLFLNMKRFFNGLRFDDDEEVKDAVTSRLTSQAPRFYNSSIQNLVSRYDKCLNMLVDYVEK</sequence>
<dbReference type="GO" id="GO:0003676">
    <property type="term" value="F:nucleic acid binding"/>
    <property type="evidence" value="ECO:0007669"/>
    <property type="project" value="InterPro"/>
</dbReference>
<dbReference type="PANTHER" id="PTHR46060:SF1">
    <property type="entry name" value="MARINER MOS1 TRANSPOSASE-LIKE PROTEIN"/>
    <property type="match status" value="1"/>
</dbReference>
<dbReference type="OrthoDB" id="5847583at2759"/>
<evidence type="ECO:0008006" key="3">
    <source>
        <dbReference type="Google" id="ProtNLM"/>
    </source>
</evidence>
<dbReference type="InterPro" id="IPR052709">
    <property type="entry name" value="Transposase-MT_Hybrid"/>
</dbReference>
<evidence type="ECO:0000313" key="1">
    <source>
        <dbReference type="EMBL" id="GBN56310.1"/>
    </source>
</evidence>
<dbReference type="Proteomes" id="UP000499080">
    <property type="component" value="Unassembled WGS sequence"/>
</dbReference>
<dbReference type="Gene3D" id="3.30.420.10">
    <property type="entry name" value="Ribonuclease H-like superfamily/Ribonuclease H"/>
    <property type="match status" value="1"/>
</dbReference>
<reference evidence="1 2" key="1">
    <citation type="journal article" date="2019" name="Sci. Rep.">
        <title>Orb-weaving spider Araneus ventricosus genome elucidates the spidroin gene catalogue.</title>
        <authorList>
            <person name="Kono N."/>
            <person name="Nakamura H."/>
            <person name="Ohtoshi R."/>
            <person name="Moran D.A.P."/>
            <person name="Shinohara A."/>
            <person name="Yoshida Y."/>
            <person name="Fujiwara M."/>
            <person name="Mori M."/>
            <person name="Tomita M."/>
            <person name="Arakawa K."/>
        </authorList>
    </citation>
    <scope>NUCLEOTIDE SEQUENCE [LARGE SCALE GENOMIC DNA]</scope>
</reference>
<organism evidence="1 2">
    <name type="scientific">Araneus ventricosus</name>
    <name type="common">Orbweaver spider</name>
    <name type="synonym">Epeira ventricosa</name>
    <dbReference type="NCBI Taxonomy" id="182803"/>
    <lineage>
        <taxon>Eukaryota</taxon>
        <taxon>Metazoa</taxon>
        <taxon>Ecdysozoa</taxon>
        <taxon>Arthropoda</taxon>
        <taxon>Chelicerata</taxon>
        <taxon>Arachnida</taxon>
        <taxon>Araneae</taxon>
        <taxon>Araneomorphae</taxon>
        <taxon>Entelegynae</taxon>
        <taxon>Araneoidea</taxon>
        <taxon>Araneidae</taxon>
        <taxon>Araneus</taxon>
    </lineage>
</organism>
<comment type="caution">
    <text evidence="1">The sequence shown here is derived from an EMBL/GenBank/DDBJ whole genome shotgun (WGS) entry which is preliminary data.</text>
</comment>
<dbReference type="InterPro" id="IPR036397">
    <property type="entry name" value="RNaseH_sf"/>
</dbReference>
<protein>
    <recommendedName>
        <fullName evidence="3">Histone-lysine N-methyltransferase SETMAR</fullName>
    </recommendedName>
</protein>
<proteinExistence type="predicted"/>
<evidence type="ECO:0000313" key="2">
    <source>
        <dbReference type="Proteomes" id="UP000499080"/>
    </source>
</evidence>
<keyword evidence="2" id="KW-1185">Reference proteome</keyword>
<accession>A0A4Y2Q0D8</accession>
<dbReference type="AlphaFoldDB" id="A0A4Y2Q0D8"/>
<dbReference type="PANTHER" id="PTHR46060">
    <property type="entry name" value="MARINER MOS1 TRANSPOSASE-LIKE PROTEIN"/>
    <property type="match status" value="1"/>
</dbReference>
<name>A0A4Y2Q0D8_ARAVE</name>
<dbReference type="EMBL" id="BGPR01012494">
    <property type="protein sequence ID" value="GBN56310.1"/>
    <property type="molecule type" value="Genomic_DNA"/>
</dbReference>